<proteinExistence type="predicted"/>
<dbReference type="Gene3D" id="3.40.50.1010">
    <property type="entry name" value="5'-nuclease"/>
    <property type="match status" value="1"/>
</dbReference>
<dbReference type="Proteomes" id="UP000034493">
    <property type="component" value="Unassembled WGS sequence"/>
</dbReference>
<evidence type="ECO:0000259" key="1">
    <source>
        <dbReference type="SMART" id="SM00670"/>
    </source>
</evidence>
<dbReference type="AlphaFoldDB" id="A0A0G0Y450"/>
<reference evidence="2 3" key="1">
    <citation type="journal article" date="2015" name="Nature">
        <title>rRNA introns, odd ribosomes, and small enigmatic genomes across a large radiation of phyla.</title>
        <authorList>
            <person name="Brown C.T."/>
            <person name="Hug L.A."/>
            <person name="Thomas B.C."/>
            <person name="Sharon I."/>
            <person name="Castelle C.J."/>
            <person name="Singh A."/>
            <person name="Wilkins M.J."/>
            <person name="Williams K.H."/>
            <person name="Banfield J.F."/>
        </authorList>
    </citation>
    <scope>NUCLEOTIDE SEQUENCE [LARGE SCALE GENOMIC DNA]</scope>
</reference>
<dbReference type="SMART" id="SM00670">
    <property type="entry name" value="PINc"/>
    <property type="match status" value="1"/>
</dbReference>
<evidence type="ECO:0000313" key="2">
    <source>
        <dbReference type="EMBL" id="KKS04221.1"/>
    </source>
</evidence>
<gene>
    <name evidence="2" type="ORF">UU56_C0008G0028</name>
</gene>
<comment type="caution">
    <text evidence="2">The sequence shown here is derived from an EMBL/GenBank/DDBJ whole genome shotgun (WGS) entry which is preliminary data.</text>
</comment>
<name>A0A0G0Y450_9BACT</name>
<accession>A0A0G0Y450</accession>
<dbReference type="EMBL" id="LCBC01000008">
    <property type="protein sequence ID" value="KKS04221.1"/>
    <property type="molecule type" value="Genomic_DNA"/>
</dbReference>
<dbReference type="SUPFAM" id="SSF88723">
    <property type="entry name" value="PIN domain-like"/>
    <property type="match status" value="1"/>
</dbReference>
<feature type="domain" description="PIN" evidence="1">
    <location>
        <begin position="19"/>
        <end position="139"/>
    </location>
</feature>
<organism evidence="2 3">
    <name type="scientific">Candidatus Curtissbacteria bacterium GW2011_GWA2_41_24</name>
    <dbReference type="NCBI Taxonomy" id="1618411"/>
    <lineage>
        <taxon>Bacteria</taxon>
        <taxon>Candidatus Curtissiibacteriota</taxon>
    </lineage>
</organism>
<protein>
    <submittedName>
        <fullName evidence="2">PilT protein-like protein</fullName>
    </submittedName>
</protein>
<dbReference type="InterPro" id="IPR002716">
    <property type="entry name" value="PIN_dom"/>
</dbReference>
<evidence type="ECO:0000313" key="3">
    <source>
        <dbReference type="Proteomes" id="UP000034493"/>
    </source>
</evidence>
<dbReference type="InterPro" id="IPR029060">
    <property type="entry name" value="PIN-like_dom_sf"/>
</dbReference>
<sequence length="151" mass="17244">MSGKKNSRNLKRALVNSFHTVAIDTNIFIYFFQKHPRFGPIVRELFRKFSLERTTVVTSAITLAELLATNKAPVLRSHLQEEFLAISFLVIVPVDNNIAITTADIRRKYQFSLADSIQLATALQARADVFVTSDRRLKSFKQLPIQLLRPQ</sequence>
<dbReference type="Pfam" id="PF01850">
    <property type="entry name" value="PIN"/>
    <property type="match status" value="1"/>
</dbReference>